<name>A0ABW6HX52_9FLAO</name>
<evidence type="ECO:0000313" key="2">
    <source>
        <dbReference type="Proteomes" id="UP001600109"/>
    </source>
</evidence>
<dbReference type="RefSeq" id="WP_379855196.1">
    <property type="nucleotide sequence ID" value="NZ_JBHZPZ010000012.1"/>
</dbReference>
<dbReference type="Proteomes" id="UP001600109">
    <property type="component" value="Unassembled WGS sequence"/>
</dbReference>
<evidence type="ECO:0000313" key="1">
    <source>
        <dbReference type="EMBL" id="MFE3868576.1"/>
    </source>
</evidence>
<keyword evidence="2" id="KW-1185">Reference proteome</keyword>
<reference evidence="1 2" key="1">
    <citation type="submission" date="2024-06" db="EMBL/GenBank/DDBJ databases">
        <title>Flavobacterium spp. isolated from glacier.</title>
        <authorList>
            <person name="Han D."/>
        </authorList>
    </citation>
    <scope>NUCLEOTIDE SEQUENCE [LARGE SCALE GENOMIC DNA]</scope>
    <source>
        <strain evidence="1 2">LS2P90</strain>
    </source>
</reference>
<dbReference type="EMBL" id="JBHZPZ010000012">
    <property type="protein sequence ID" value="MFE3868576.1"/>
    <property type="molecule type" value="Genomic_DNA"/>
</dbReference>
<sequence length="103" mass="11480">MVNVIIYLKKQDSAKELVKFLLEEKLIASATIDENNISYKMENNTFSENVFSVITAQSKSLLFNDIVVAVEAKIGEDTPINSTPIIGSNLIFDNVIRDKTLSI</sequence>
<accession>A0ABW6HX52</accession>
<proteinExistence type="predicted"/>
<comment type="caution">
    <text evidence="1">The sequence shown here is derived from an EMBL/GenBank/DDBJ whole genome shotgun (WGS) entry which is preliminary data.</text>
</comment>
<gene>
    <name evidence="1" type="ORF">ACFX5E_10895</name>
</gene>
<organism evidence="1 2">
    <name type="scientific">Flavobacterium xylosi</name>
    <dbReference type="NCBI Taxonomy" id="3230415"/>
    <lineage>
        <taxon>Bacteria</taxon>
        <taxon>Pseudomonadati</taxon>
        <taxon>Bacteroidota</taxon>
        <taxon>Flavobacteriia</taxon>
        <taxon>Flavobacteriales</taxon>
        <taxon>Flavobacteriaceae</taxon>
        <taxon>Flavobacterium</taxon>
    </lineage>
</organism>
<protein>
    <submittedName>
        <fullName evidence="1">Uncharacterized protein</fullName>
    </submittedName>
</protein>